<comment type="caution">
    <text evidence="2">The sequence shown here is derived from an EMBL/GenBank/DDBJ whole genome shotgun (WGS) entry which is preliminary data.</text>
</comment>
<keyword evidence="3" id="KW-1185">Reference proteome</keyword>
<evidence type="ECO:0000259" key="1">
    <source>
        <dbReference type="Pfam" id="PF00350"/>
    </source>
</evidence>
<gene>
    <name evidence="2" type="ORF">MEDL_66198</name>
</gene>
<evidence type="ECO:0000313" key="3">
    <source>
        <dbReference type="Proteomes" id="UP000683360"/>
    </source>
</evidence>
<protein>
    <recommendedName>
        <fullName evidence="1">Dynamin N-terminal domain-containing protein</fullName>
    </recommendedName>
</protein>
<dbReference type="InterPro" id="IPR045063">
    <property type="entry name" value="Dynamin_N"/>
</dbReference>
<evidence type="ECO:0000313" key="2">
    <source>
        <dbReference type="EMBL" id="CAG2254663.1"/>
    </source>
</evidence>
<proteinExistence type="predicted"/>
<dbReference type="OrthoDB" id="8927528at2759"/>
<reference evidence="2" key="1">
    <citation type="submission" date="2021-03" db="EMBL/GenBank/DDBJ databases">
        <authorList>
            <person name="Bekaert M."/>
        </authorList>
    </citation>
    <scope>NUCLEOTIDE SEQUENCE</scope>
</reference>
<organism evidence="2 3">
    <name type="scientific">Mytilus edulis</name>
    <name type="common">Blue mussel</name>
    <dbReference type="NCBI Taxonomy" id="6550"/>
    <lineage>
        <taxon>Eukaryota</taxon>
        <taxon>Metazoa</taxon>
        <taxon>Spiralia</taxon>
        <taxon>Lophotrochozoa</taxon>
        <taxon>Mollusca</taxon>
        <taxon>Bivalvia</taxon>
        <taxon>Autobranchia</taxon>
        <taxon>Pteriomorphia</taxon>
        <taxon>Mytilida</taxon>
        <taxon>Mytiloidea</taxon>
        <taxon>Mytilidae</taxon>
        <taxon>Mytilinae</taxon>
        <taxon>Mytilus</taxon>
    </lineage>
</organism>
<name>A0A8S3VIN0_MYTED</name>
<accession>A0A8S3VIN0</accession>
<dbReference type="AlphaFoldDB" id="A0A8S3VIN0"/>
<dbReference type="Proteomes" id="UP000683360">
    <property type="component" value="Unassembled WGS sequence"/>
</dbReference>
<dbReference type="Gene3D" id="3.40.50.300">
    <property type="entry name" value="P-loop containing nucleotide triphosphate hydrolases"/>
    <property type="match status" value="1"/>
</dbReference>
<sequence>MRDYKRDDNNKRGKLHDLLTQTKTKFLIADANSSEGISVIEKALKTEGFVKILVMSSAVDRRPSRKESVASLLQVCIAFSETAAGKYLFLNLILGEDIRTSKHGFCTSVITRLSYGKTKHARVIYHDKNRPDDVYDNIDHGEIHKLVYEENLDKRETTSDIKEVQIFLPAKLLESGMVLIYTPGIGENDGMDVMVEKFVDENQVTGFIYVIKSDNGGGVNEDRLVKLMKIILLKENTKGEKGTFRFDPSCAMFICNKWDSVNEKDKVYKHIVDRLHKIWPKFDEEKVKTISSYKAKNEIEIDQDYITPDFQDVLNILRNIYSQALNKRVKVTYK</sequence>
<dbReference type="EMBL" id="CAJPWZ010003251">
    <property type="protein sequence ID" value="CAG2254663.1"/>
    <property type="molecule type" value="Genomic_DNA"/>
</dbReference>
<dbReference type="SUPFAM" id="SSF52540">
    <property type="entry name" value="P-loop containing nucleoside triphosphate hydrolases"/>
    <property type="match status" value="1"/>
</dbReference>
<dbReference type="InterPro" id="IPR027417">
    <property type="entry name" value="P-loop_NTPase"/>
</dbReference>
<dbReference type="PANTHER" id="PTHR26392:SF92">
    <property type="entry name" value="PROTEIN KINASE DOMAIN-CONTAINING PROTEIN"/>
    <property type="match status" value="1"/>
</dbReference>
<dbReference type="Pfam" id="PF00350">
    <property type="entry name" value="Dynamin_N"/>
    <property type="match status" value="1"/>
</dbReference>
<dbReference type="PANTHER" id="PTHR26392">
    <property type="entry name" value="MITOGEN-ACTIVATED PROTEIN KINASE KINASE KINASE 7-RELATED"/>
    <property type="match status" value="1"/>
</dbReference>
<feature type="domain" description="Dynamin N-terminal" evidence="1">
    <location>
        <begin position="82"/>
        <end position="214"/>
    </location>
</feature>